<dbReference type="PANTHER" id="PTHR30255">
    <property type="entry name" value="SINGLE-STRANDED-DNA-SPECIFIC EXONUCLEASE RECJ"/>
    <property type="match status" value="1"/>
</dbReference>
<sequence>MKNLLKAAKRIKLAIEKKEKIILYGDTDLDGVTSVIILEETIKNLGGNVVAVYFPDREKEGYGITETALKSLKKFSPAIILAADLGISNFKEIEQARALGFFVMLVDHHEVLGKLPKAHIIVNPRQKSETYAFREFAACGLALLLSLKLLGKKGSDLLTKGLYELAALGTIADVMPREKDNIGIIKQGLENLHETWRPGLKAFFETGIIAPSDVPGKIGSMIAMLNVRDESHKLPGAYRLLTSKSGESARELVKVLEEKSEVRRQNIRDIVESIEGKMRDLSSPLVLAGGASFEYVLLGAAASILSKEYKKPFFLYKKKGEECLGSVRAPRGYDTVEAMKSCKDLLITYGGHPPASGFRIKTKNLKDFEECLAKYFTTHHA</sequence>
<dbReference type="EMBL" id="MHTY01000025">
    <property type="protein sequence ID" value="OHA68466.1"/>
    <property type="molecule type" value="Genomic_DNA"/>
</dbReference>
<dbReference type="InterPro" id="IPR038763">
    <property type="entry name" value="DHH_sf"/>
</dbReference>
<dbReference type="GO" id="GO:0003676">
    <property type="term" value="F:nucleic acid binding"/>
    <property type="evidence" value="ECO:0007669"/>
    <property type="project" value="InterPro"/>
</dbReference>
<dbReference type="InterPro" id="IPR051673">
    <property type="entry name" value="SSDNA_exonuclease_RecJ"/>
</dbReference>
<dbReference type="Pfam" id="PF01368">
    <property type="entry name" value="DHH"/>
    <property type="match status" value="1"/>
</dbReference>
<reference evidence="3 4" key="1">
    <citation type="journal article" date="2016" name="Nat. Commun.">
        <title>Thousands of microbial genomes shed light on interconnected biogeochemical processes in an aquifer system.</title>
        <authorList>
            <person name="Anantharaman K."/>
            <person name="Brown C.T."/>
            <person name="Hug L.A."/>
            <person name="Sharon I."/>
            <person name="Castelle C.J."/>
            <person name="Probst A.J."/>
            <person name="Thomas B.C."/>
            <person name="Singh A."/>
            <person name="Wilkins M.J."/>
            <person name="Karaoz U."/>
            <person name="Brodie E.L."/>
            <person name="Williams K.H."/>
            <person name="Hubbard S.S."/>
            <person name="Banfield J.F."/>
        </authorList>
    </citation>
    <scope>NUCLEOTIDE SEQUENCE [LARGE SCALE GENOMIC DNA]</scope>
</reference>
<accession>A0A1G2R6J7</accession>
<dbReference type="Pfam" id="PF02272">
    <property type="entry name" value="DHHA1"/>
    <property type="match status" value="1"/>
</dbReference>
<feature type="domain" description="DDH" evidence="1">
    <location>
        <begin position="20"/>
        <end position="170"/>
    </location>
</feature>
<dbReference type="Gene3D" id="3.10.310.30">
    <property type="match status" value="1"/>
</dbReference>
<organism evidence="3 4">
    <name type="scientific">Candidatus Wildermuthbacteria bacterium RIFCSPHIGHO2_02_FULL_48_16</name>
    <dbReference type="NCBI Taxonomy" id="1802453"/>
    <lineage>
        <taxon>Bacteria</taxon>
        <taxon>Candidatus Wildermuthiibacteriota</taxon>
    </lineage>
</organism>
<dbReference type="Gene3D" id="3.90.1640.30">
    <property type="match status" value="1"/>
</dbReference>
<evidence type="ECO:0000259" key="1">
    <source>
        <dbReference type="Pfam" id="PF01368"/>
    </source>
</evidence>
<comment type="caution">
    <text evidence="3">The sequence shown here is derived from an EMBL/GenBank/DDBJ whole genome shotgun (WGS) entry which is preliminary data.</text>
</comment>
<dbReference type="AlphaFoldDB" id="A0A1G2R6J7"/>
<dbReference type="GO" id="GO:0004527">
    <property type="term" value="F:exonuclease activity"/>
    <property type="evidence" value="ECO:0007669"/>
    <property type="project" value="UniProtKB-KW"/>
</dbReference>
<dbReference type="SUPFAM" id="SSF64182">
    <property type="entry name" value="DHH phosphoesterases"/>
    <property type="match status" value="1"/>
</dbReference>
<evidence type="ECO:0000313" key="4">
    <source>
        <dbReference type="Proteomes" id="UP000178529"/>
    </source>
</evidence>
<dbReference type="Proteomes" id="UP000178529">
    <property type="component" value="Unassembled WGS sequence"/>
</dbReference>
<name>A0A1G2R6J7_9BACT</name>
<feature type="domain" description="DHHA1" evidence="2">
    <location>
        <begin position="297"/>
        <end position="376"/>
    </location>
</feature>
<dbReference type="PANTHER" id="PTHR30255:SF2">
    <property type="entry name" value="SINGLE-STRANDED-DNA-SPECIFIC EXONUCLEASE RECJ"/>
    <property type="match status" value="1"/>
</dbReference>
<dbReference type="InterPro" id="IPR001667">
    <property type="entry name" value="DDH_dom"/>
</dbReference>
<evidence type="ECO:0000313" key="3">
    <source>
        <dbReference type="EMBL" id="OHA68466.1"/>
    </source>
</evidence>
<gene>
    <name evidence="3" type="ORF">A3J68_01560</name>
</gene>
<evidence type="ECO:0000259" key="2">
    <source>
        <dbReference type="Pfam" id="PF02272"/>
    </source>
</evidence>
<proteinExistence type="predicted"/>
<protein>
    <submittedName>
        <fullName evidence="3">Uncharacterized protein</fullName>
    </submittedName>
</protein>
<dbReference type="InterPro" id="IPR003156">
    <property type="entry name" value="DHHA1_dom"/>
</dbReference>